<dbReference type="PANTHER" id="PTHR31223:SF40">
    <property type="entry name" value="CYTOKININ RIBOSIDE 5'-MONOPHOSPHATE PHOSPHORIBOHYDROLASE LOGL3-RELATED"/>
    <property type="match status" value="1"/>
</dbReference>
<keyword evidence="6" id="KW-0732">Signal</keyword>
<dbReference type="GO" id="GO:0009691">
    <property type="term" value="P:cytokinin biosynthetic process"/>
    <property type="evidence" value="ECO:0007669"/>
    <property type="project" value="UniProtKB-KW"/>
</dbReference>
<dbReference type="PANTHER" id="PTHR31223">
    <property type="entry name" value="LOG FAMILY PROTEIN YJL055W"/>
    <property type="match status" value="1"/>
</dbReference>
<dbReference type="Gene3D" id="3.40.50.450">
    <property type="match status" value="1"/>
</dbReference>
<evidence type="ECO:0000256" key="6">
    <source>
        <dbReference type="SAM" id="SignalP"/>
    </source>
</evidence>
<dbReference type="GO" id="GO:0016799">
    <property type="term" value="F:hydrolase activity, hydrolyzing N-glycosyl compounds"/>
    <property type="evidence" value="ECO:0007669"/>
    <property type="project" value="TreeGrafter"/>
</dbReference>
<evidence type="ECO:0000256" key="1">
    <source>
        <dbReference type="ARBA" id="ARBA00006763"/>
    </source>
</evidence>
<evidence type="ECO:0000313" key="7">
    <source>
        <dbReference type="EMBL" id="TKV98689.1"/>
    </source>
</evidence>
<proteinExistence type="inferred from homology"/>
<evidence type="ECO:0000313" key="8">
    <source>
        <dbReference type="Proteomes" id="UP000298652"/>
    </source>
</evidence>
<sequence>MSFCSWIGLVLLPACACMPLMLMLGAWQVSGETWGEVRPVADMHQRKAEMATHSDAFIALPGIMFHMLGNSCWSWYFFLEEKANTISLLFVVYDLRYYIIFQEDTELCKSCLK</sequence>
<evidence type="ECO:0000256" key="4">
    <source>
        <dbReference type="ARBA" id="ARBA00047718"/>
    </source>
</evidence>
<feature type="signal peptide" evidence="6">
    <location>
        <begin position="1"/>
        <end position="31"/>
    </location>
</feature>
<dbReference type="Gramene" id="TKV98688">
    <property type="protein sequence ID" value="TKV98688"/>
    <property type="gene ID" value="SEVIR_9G576201v2"/>
</dbReference>
<evidence type="ECO:0000256" key="3">
    <source>
        <dbReference type="ARBA" id="ARBA00022712"/>
    </source>
</evidence>
<dbReference type="GO" id="GO:0005829">
    <property type="term" value="C:cytosol"/>
    <property type="evidence" value="ECO:0007669"/>
    <property type="project" value="TreeGrafter"/>
</dbReference>
<comment type="catalytic activity">
    <reaction evidence="5">
        <text>9-ribosyl-trans-zeatin 5'-phosphate + H2O = trans-zeatin + D-ribose 5-phosphate</text>
        <dbReference type="Rhea" id="RHEA:48564"/>
        <dbReference type="ChEBI" id="CHEBI:15377"/>
        <dbReference type="ChEBI" id="CHEBI:16522"/>
        <dbReference type="ChEBI" id="CHEBI:78346"/>
        <dbReference type="ChEBI" id="CHEBI:87947"/>
        <dbReference type="EC" id="3.2.2.n1"/>
    </reaction>
</comment>
<keyword evidence="8" id="KW-1185">Reference proteome</keyword>
<comment type="similarity">
    <text evidence="1">Belongs to the LOG family.</text>
</comment>
<dbReference type="GO" id="GO:0005634">
    <property type="term" value="C:nucleus"/>
    <property type="evidence" value="ECO:0007669"/>
    <property type="project" value="TreeGrafter"/>
</dbReference>
<reference evidence="7 8" key="1">
    <citation type="submission" date="2019-03" db="EMBL/GenBank/DDBJ databases">
        <title>WGS assembly of Setaria viridis.</title>
        <authorList>
            <person name="Huang P."/>
            <person name="Jenkins J."/>
            <person name="Grimwood J."/>
            <person name="Barry K."/>
            <person name="Healey A."/>
            <person name="Mamidi S."/>
            <person name="Sreedasyam A."/>
            <person name="Shu S."/>
            <person name="Feldman M."/>
            <person name="Wu J."/>
            <person name="Yu Y."/>
            <person name="Chen C."/>
            <person name="Johnson J."/>
            <person name="Rokhsar D."/>
            <person name="Baxter I."/>
            <person name="Schmutz J."/>
            <person name="Brutnell T."/>
            <person name="Kellogg E."/>
        </authorList>
    </citation>
    <scope>NUCLEOTIDE SEQUENCE [LARGE SCALE GENOMIC DNA]</scope>
    <source>
        <strain evidence="8">cv. A10</strain>
    </source>
</reference>
<dbReference type="EMBL" id="CM016560">
    <property type="protein sequence ID" value="TKV98689.1"/>
    <property type="molecule type" value="Genomic_DNA"/>
</dbReference>
<dbReference type="Gramene" id="TKV98689">
    <property type="protein sequence ID" value="TKV98689"/>
    <property type="gene ID" value="SEVIR_9G576201v2"/>
</dbReference>
<dbReference type="InterPro" id="IPR031100">
    <property type="entry name" value="LOG_fam"/>
</dbReference>
<gene>
    <name evidence="7" type="ORF">SEVIR_9G576201v2</name>
</gene>
<dbReference type="EC" id="3.2.2.n1" evidence="2"/>
<organism evidence="7 8">
    <name type="scientific">Setaria viridis</name>
    <name type="common">Green bristlegrass</name>
    <name type="synonym">Setaria italica subsp. viridis</name>
    <dbReference type="NCBI Taxonomy" id="4556"/>
    <lineage>
        <taxon>Eukaryota</taxon>
        <taxon>Viridiplantae</taxon>
        <taxon>Streptophyta</taxon>
        <taxon>Embryophyta</taxon>
        <taxon>Tracheophyta</taxon>
        <taxon>Spermatophyta</taxon>
        <taxon>Magnoliopsida</taxon>
        <taxon>Liliopsida</taxon>
        <taxon>Poales</taxon>
        <taxon>Poaceae</taxon>
        <taxon>PACMAD clade</taxon>
        <taxon>Panicoideae</taxon>
        <taxon>Panicodae</taxon>
        <taxon>Paniceae</taxon>
        <taxon>Cenchrinae</taxon>
        <taxon>Setaria</taxon>
    </lineage>
</organism>
<dbReference type="Proteomes" id="UP000298652">
    <property type="component" value="Chromosome 9"/>
</dbReference>
<dbReference type="AlphaFoldDB" id="A0A4U6T9Q8"/>
<dbReference type="Pfam" id="PF03641">
    <property type="entry name" value="Lysine_decarbox"/>
    <property type="match status" value="1"/>
</dbReference>
<name>A0A4U6T9Q8_SETVI</name>
<keyword evidence="3" id="KW-0203">Cytokinin biosynthesis</keyword>
<accession>A0A4U6T9Q8</accession>
<evidence type="ECO:0000256" key="2">
    <source>
        <dbReference type="ARBA" id="ARBA00012205"/>
    </source>
</evidence>
<feature type="chain" id="PRO_5033452642" description="cytokinin riboside 5'-monophosphate phosphoribohydrolase" evidence="6">
    <location>
        <begin position="32"/>
        <end position="113"/>
    </location>
</feature>
<protein>
    <recommendedName>
        <fullName evidence="2">cytokinin riboside 5'-monophosphate phosphoribohydrolase</fullName>
        <ecNumber evidence="2">3.2.2.n1</ecNumber>
    </recommendedName>
</protein>
<dbReference type="EMBL" id="CM016560">
    <property type="protein sequence ID" value="TKV98688.1"/>
    <property type="molecule type" value="Genomic_DNA"/>
</dbReference>
<evidence type="ECO:0000256" key="5">
    <source>
        <dbReference type="ARBA" id="ARBA00049153"/>
    </source>
</evidence>
<comment type="catalytic activity">
    <reaction evidence="4">
        <text>N(6)-(dimethylallyl)adenosine 5'-phosphate + H2O = N(6)-dimethylallyladenine + D-ribose 5-phosphate</text>
        <dbReference type="Rhea" id="RHEA:48560"/>
        <dbReference type="ChEBI" id="CHEBI:15377"/>
        <dbReference type="ChEBI" id="CHEBI:17660"/>
        <dbReference type="ChEBI" id="CHEBI:57526"/>
        <dbReference type="ChEBI" id="CHEBI:78346"/>
        <dbReference type="EC" id="3.2.2.n1"/>
    </reaction>
</comment>
<dbReference type="SUPFAM" id="SSF102405">
    <property type="entry name" value="MCP/YpsA-like"/>
    <property type="match status" value="1"/>
</dbReference>